<dbReference type="PANTHER" id="PTHR19959">
    <property type="entry name" value="KINESIN LIGHT CHAIN"/>
    <property type="match status" value="1"/>
</dbReference>
<dbReference type="SUPFAM" id="SSF81901">
    <property type="entry name" value="HCP-like"/>
    <property type="match status" value="1"/>
</dbReference>
<dbReference type="OrthoDB" id="9991317at2759"/>
<proteinExistence type="predicted"/>
<dbReference type="Gene3D" id="1.25.40.10">
    <property type="entry name" value="Tetratricopeptide repeat domain"/>
    <property type="match status" value="2"/>
</dbReference>
<feature type="domain" description="CHAT" evidence="1">
    <location>
        <begin position="724"/>
        <end position="1017"/>
    </location>
</feature>
<dbReference type="Proteomes" id="UP000298030">
    <property type="component" value="Unassembled WGS sequence"/>
</dbReference>
<dbReference type="STRING" id="71717.A0A4Y7TT23"/>
<evidence type="ECO:0000259" key="1">
    <source>
        <dbReference type="Pfam" id="PF12770"/>
    </source>
</evidence>
<sequence length="1017" mass="112940">MARTFHRRFTTTGDVSDLSEAIFIQKRIVDGSPAEDPWALSEANSLGIYLCMRFKCTSDRHDLDEAISVHTQILEAPSIQPETTLGHLINLGIAYSNRFSHIGDLRDLSEAIPLHRRALDLAASLSPDGHRATPFVLHNLGEALRRRFVRTGDLSDLTEALSLEKQGVSLTPDGDPELLTRLISLGSCYLSRFHRTENLQDLAEAILLQTQAVHLTADGHPNLPTALNELGASLERRFERTNDLTDLNEAISRLTQAVQLTPKGHRDLPMWTCNLSTMFSRRFKRTGDLDDLGEAIRLNTHAIELTPQGQADLPSWLNNLGLLFKARSERTGELNDLTESISLYTRAKDLTPAGHSSLPSFLTNLGGAFARLYEHTKDPRDMEKSLSAHRGAVELLPEGHAHLVILHSNLASALFRLYYSTGVQKYLEEAVIHFRSAATSDFGSPRHRMVAANKWALVLNNWSPESTETLYAFDVAIRTVTVVVGLEQTIHQRHLLLREYSTLPLLAASAAFRLDRPDKVLEWLEQARCLVWGQQSQLRTPLDELESCKPTLASRFMTLSRQLEHAGASRQHSDTGSSSLQRISLEDAARSHVTLVKEWEDLLANVRSIRGFETFLQPAPCSSLMHHLPFDGPVVIINVQKDRCDAIALLAGREVPLQIALPTFSLEKAQQYRRTLGVQLRSYGLSARGPDPSTSTVPDTVDRALGRYDRSTVATDKGSLHSVLEGLWNEVVKPILTELGYSKQSESTSLPRIWWCPTGPLSFLPLHAAGVYKGSEQESATDYVVSSYTPTVTALSRALKDDRLINESCSGLFLTAQPRAPGARPIEGTTNEVVSIYGEALKNGIRSLKVDGNDLSVDRCLQLMEEFSSIHLACHASQNAADSLQSRFLFHTGVLNLNAIMQRNLKNADLAFLSACETSTGEETLADEAVHLAAGMLAAGYRRVVATMWSIGDQHARQVADDFYEYLWRRRDEGSGSSFDGTMSARAIHHATQRLRKRLDNSERSLLAWIPYVHFGN</sequence>
<name>A0A4Y7TT23_COPMI</name>
<comment type="caution">
    <text evidence="2">The sequence shown here is derived from an EMBL/GenBank/DDBJ whole genome shotgun (WGS) entry which is preliminary data.</text>
</comment>
<dbReference type="InterPro" id="IPR024983">
    <property type="entry name" value="CHAT_dom"/>
</dbReference>
<gene>
    <name evidence="2" type="ORF">FA13DRAFT_1622535</name>
</gene>
<dbReference type="Pfam" id="PF12770">
    <property type="entry name" value="CHAT"/>
    <property type="match status" value="1"/>
</dbReference>
<dbReference type="EMBL" id="QPFP01000005">
    <property type="protein sequence ID" value="TEB37038.1"/>
    <property type="molecule type" value="Genomic_DNA"/>
</dbReference>
<organism evidence="2 3">
    <name type="scientific">Coprinellus micaceus</name>
    <name type="common">Glistening ink-cap mushroom</name>
    <name type="synonym">Coprinus micaceus</name>
    <dbReference type="NCBI Taxonomy" id="71717"/>
    <lineage>
        <taxon>Eukaryota</taxon>
        <taxon>Fungi</taxon>
        <taxon>Dikarya</taxon>
        <taxon>Basidiomycota</taxon>
        <taxon>Agaricomycotina</taxon>
        <taxon>Agaricomycetes</taxon>
        <taxon>Agaricomycetidae</taxon>
        <taxon>Agaricales</taxon>
        <taxon>Agaricineae</taxon>
        <taxon>Psathyrellaceae</taxon>
        <taxon>Coprinellus</taxon>
    </lineage>
</organism>
<dbReference type="InterPro" id="IPR011990">
    <property type="entry name" value="TPR-like_helical_dom_sf"/>
</dbReference>
<keyword evidence="3" id="KW-1185">Reference proteome</keyword>
<dbReference type="SUPFAM" id="SSF48452">
    <property type="entry name" value="TPR-like"/>
    <property type="match status" value="2"/>
</dbReference>
<protein>
    <recommendedName>
        <fullName evidence="1">CHAT domain-containing protein</fullName>
    </recommendedName>
</protein>
<evidence type="ECO:0000313" key="2">
    <source>
        <dbReference type="EMBL" id="TEB37038.1"/>
    </source>
</evidence>
<accession>A0A4Y7TT23</accession>
<evidence type="ECO:0000313" key="3">
    <source>
        <dbReference type="Proteomes" id="UP000298030"/>
    </source>
</evidence>
<dbReference type="PANTHER" id="PTHR19959:SF119">
    <property type="entry name" value="FUNGAL LIPASE-LIKE DOMAIN-CONTAINING PROTEIN"/>
    <property type="match status" value="1"/>
</dbReference>
<reference evidence="2 3" key="1">
    <citation type="journal article" date="2019" name="Nat. Ecol. Evol.">
        <title>Megaphylogeny resolves global patterns of mushroom evolution.</title>
        <authorList>
            <person name="Varga T."/>
            <person name="Krizsan K."/>
            <person name="Foldi C."/>
            <person name="Dima B."/>
            <person name="Sanchez-Garcia M."/>
            <person name="Sanchez-Ramirez S."/>
            <person name="Szollosi G.J."/>
            <person name="Szarkandi J.G."/>
            <person name="Papp V."/>
            <person name="Albert L."/>
            <person name="Andreopoulos W."/>
            <person name="Angelini C."/>
            <person name="Antonin V."/>
            <person name="Barry K.W."/>
            <person name="Bougher N.L."/>
            <person name="Buchanan P."/>
            <person name="Buyck B."/>
            <person name="Bense V."/>
            <person name="Catcheside P."/>
            <person name="Chovatia M."/>
            <person name="Cooper J."/>
            <person name="Damon W."/>
            <person name="Desjardin D."/>
            <person name="Finy P."/>
            <person name="Geml J."/>
            <person name="Haridas S."/>
            <person name="Hughes K."/>
            <person name="Justo A."/>
            <person name="Karasinski D."/>
            <person name="Kautmanova I."/>
            <person name="Kiss B."/>
            <person name="Kocsube S."/>
            <person name="Kotiranta H."/>
            <person name="LaButti K.M."/>
            <person name="Lechner B.E."/>
            <person name="Liimatainen K."/>
            <person name="Lipzen A."/>
            <person name="Lukacs Z."/>
            <person name="Mihaltcheva S."/>
            <person name="Morgado L.N."/>
            <person name="Niskanen T."/>
            <person name="Noordeloos M.E."/>
            <person name="Ohm R.A."/>
            <person name="Ortiz-Santana B."/>
            <person name="Ovrebo C."/>
            <person name="Racz N."/>
            <person name="Riley R."/>
            <person name="Savchenko A."/>
            <person name="Shiryaev A."/>
            <person name="Soop K."/>
            <person name="Spirin V."/>
            <person name="Szebenyi C."/>
            <person name="Tomsovsky M."/>
            <person name="Tulloss R.E."/>
            <person name="Uehling J."/>
            <person name="Grigoriev I.V."/>
            <person name="Vagvolgyi C."/>
            <person name="Papp T."/>
            <person name="Martin F.M."/>
            <person name="Miettinen O."/>
            <person name="Hibbett D.S."/>
            <person name="Nagy L.G."/>
        </authorList>
    </citation>
    <scope>NUCLEOTIDE SEQUENCE [LARGE SCALE GENOMIC DNA]</scope>
    <source>
        <strain evidence="2 3">FP101781</strain>
    </source>
</reference>
<dbReference type="AlphaFoldDB" id="A0A4Y7TT23"/>